<dbReference type="InterPro" id="IPR006597">
    <property type="entry name" value="Sel1-like"/>
</dbReference>
<evidence type="ECO:0000313" key="2">
    <source>
        <dbReference type="Proteomes" id="UP000198238"/>
    </source>
</evidence>
<dbReference type="InterPro" id="IPR011990">
    <property type="entry name" value="TPR-like_helical_dom_sf"/>
</dbReference>
<accession>A0A220S2R9</accession>
<dbReference type="Proteomes" id="UP000198238">
    <property type="component" value="Chromosome"/>
</dbReference>
<dbReference type="PANTHER" id="PTHR45011:SF1">
    <property type="entry name" value="DAP3-BINDING CELL DEATH ENHANCER 1"/>
    <property type="match status" value="1"/>
</dbReference>
<reference evidence="1 2" key="1">
    <citation type="submission" date="2017-06" db="EMBL/GenBank/DDBJ databases">
        <title>Neisseria chenwenguii sp. nov., isolated from the intestinal contents of Tibetan Plateau Pika in Yushu, Qinghai Province, China.</title>
        <authorList>
            <person name="Zhang G."/>
        </authorList>
    </citation>
    <scope>NUCLEOTIDE SEQUENCE [LARGE SCALE GENOMIC DNA]</scope>
    <source>
        <strain evidence="1 2">10023</strain>
    </source>
</reference>
<evidence type="ECO:0000313" key="1">
    <source>
        <dbReference type="EMBL" id="ASK27770.1"/>
    </source>
</evidence>
<organism evidence="1 2">
    <name type="scientific">Neisseria chenwenguii</name>
    <dbReference type="NCBI Taxonomy" id="1853278"/>
    <lineage>
        <taxon>Bacteria</taxon>
        <taxon>Pseudomonadati</taxon>
        <taxon>Pseudomonadota</taxon>
        <taxon>Betaproteobacteria</taxon>
        <taxon>Neisseriales</taxon>
        <taxon>Neisseriaceae</taxon>
        <taxon>Neisseria</taxon>
    </lineage>
</organism>
<dbReference type="Gene3D" id="1.25.40.10">
    <property type="entry name" value="Tetratricopeptide repeat domain"/>
    <property type="match status" value="1"/>
</dbReference>
<dbReference type="PANTHER" id="PTHR45011">
    <property type="entry name" value="DAP3-BINDING CELL DEATH ENHANCER 1"/>
    <property type="match status" value="1"/>
</dbReference>
<proteinExistence type="predicted"/>
<dbReference type="SMART" id="SM00671">
    <property type="entry name" value="SEL1"/>
    <property type="match status" value="3"/>
</dbReference>
<dbReference type="SUPFAM" id="SSF81901">
    <property type="entry name" value="HCP-like"/>
    <property type="match status" value="1"/>
</dbReference>
<dbReference type="EMBL" id="CP022278">
    <property type="protein sequence ID" value="ASK27770.1"/>
    <property type="molecule type" value="Genomic_DNA"/>
</dbReference>
<protein>
    <submittedName>
        <fullName evidence="1">Uncharacterized protein</fullName>
    </submittedName>
</protein>
<dbReference type="Pfam" id="PF08238">
    <property type="entry name" value="Sel1"/>
    <property type="match status" value="4"/>
</dbReference>
<dbReference type="KEGG" id="nei:BG910_08495"/>
<dbReference type="AlphaFoldDB" id="A0A220S2R9"/>
<gene>
    <name evidence="1" type="ORF">BG910_08495</name>
</gene>
<name>A0A220S2R9_9NEIS</name>
<dbReference type="OrthoDB" id="80091at2"/>
<dbReference type="InterPro" id="IPR052748">
    <property type="entry name" value="ISR_Activator"/>
</dbReference>
<dbReference type="RefSeq" id="WP_089036465.1">
    <property type="nucleotide sequence ID" value="NZ_CP022278.1"/>
</dbReference>
<keyword evidence="2" id="KW-1185">Reference proteome</keyword>
<sequence length="186" mass="19871">MKRIAAILLIAVLSACSANEQAGHKQAAAERGITSVTMEWLLENGEAAYVQHDYNQAMTLFTQASAAGSTAAPRYIGLMYLNGYGVKKNARRAVAELNKAAVKGDAAAQYWLAYCYEQGIGTERDYDEAVKWYLSSANQGESAAAPAMTALGRLAESKEESEGWYRKAAAAGGKEAQAALSYLASQ</sequence>
<dbReference type="PROSITE" id="PS51257">
    <property type="entry name" value="PROKAR_LIPOPROTEIN"/>
    <property type="match status" value="1"/>
</dbReference>